<sequence>MAGIVHAQENYSTAVEYFQRVLSLQCENDDVWSALCHCFLTKDGLQNAYSAYQQALSYLPNPKLQDPKL</sequence>
<dbReference type="AlphaFoldDB" id="A0A0K6FZN5"/>
<dbReference type="Proteomes" id="UP000044841">
    <property type="component" value="Unassembled WGS sequence"/>
</dbReference>
<evidence type="ECO:0000313" key="2">
    <source>
        <dbReference type="Proteomes" id="UP000044841"/>
    </source>
</evidence>
<dbReference type="InterPro" id="IPR011990">
    <property type="entry name" value="TPR-like_helical_dom_sf"/>
</dbReference>
<keyword evidence="2" id="KW-1185">Reference proteome</keyword>
<evidence type="ECO:0000313" key="1">
    <source>
        <dbReference type="EMBL" id="CUA71594.1"/>
    </source>
</evidence>
<dbReference type="SUPFAM" id="SSF48452">
    <property type="entry name" value="TPR-like"/>
    <property type="match status" value="1"/>
</dbReference>
<protein>
    <submittedName>
        <fullName evidence="1">Uncharacterized protein</fullName>
    </submittedName>
</protein>
<reference evidence="1 2" key="1">
    <citation type="submission" date="2015-07" db="EMBL/GenBank/DDBJ databases">
        <authorList>
            <person name="Noorani M."/>
        </authorList>
    </citation>
    <scope>NUCLEOTIDE SEQUENCE [LARGE SCALE GENOMIC DNA]</scope>
    <source>
        <strain evidence="1">BBA 69670</strain>
    </source>
</reference>
<dbReference type="EMBL" id="CYGV01001249">
    <property type="protein sequence ID" value="CUA71594.1"/>
    <property type="molecule type" value="Genomic_DNA"/>
</dbReference>
<accession>A0A0K6FZN5</accession>
<organism evidence="1 2">
    <name type="scientific">Rhizoctonia solani</name>
    <dbReference type="NCBI Taxonomy" id="456999"/>
    <lineage>
        <taxon>Eukaryota</taxon>
        <taxon>Fungi</taxon>
        <taxon>Dikarya</taxon>
        <taxon>Basidiomycota</taxon>
        <taxon>Agaricomycotina</taxon>
        <taxon>Agaricomycetes</taxon>
        <taxon>Cantharellales</taxon>
        <taxon>Ceratobasidiaceae</taxon>
        <taxon>Rhizoctonia</taxon>
    </lineage>
</organism>
<name>A0A0K6FZN5_9AGAM</name>
<dbReference type="Gene3D" id="1.25.40.10">
    <property type="entry name" value="Tetratricopeptide repeat domain"/>
    <property type="match status" value="1"/>
</dbReference>
<gene>
    <name evidence="1" type="ORF">RSOLAG22IIIB_09683</name>
</gene>
<proteinExistence type="predicted"/>